<dbReference type="EMBL" id="NBXE01000019">
    <property type="protein sequence ID" value="RFA27603.1"/>
    <property type="molecule type" value="Genomic_DNA"/>
</dbReference>
<name>A0A3E0WDT6_9MICO</name>
<accession>A0A3E0WDT6</accession>
<proteinExistence type="predicted"/>
<evidence type="ECO:0000259" key="1">
    <source>
        <dbReference type="Pfam" id="PF10128"/>
    </source>
</evidence>
<dbReference type="PANTHER" id="PTHR38658">
    <property type="entry name" value="OXPP CYCLE PROTEIN OPCA-RELATED"/>
    <property type="match status" value="1"/>
</dbReference>
<evidence type="ECO:0000313" key="4">
    <source>
        <dbReference type="Proteomes" id="UP000257080"/>
    </source>
</evidence>
<reference evidence="3 4" key="1">
    <citation type="submission" date="2017-04" db="EMBL/GenBank/DDBJ databases">
        <title>Comparative genome analysis of Subtercola boreus.</title>
        <authorList>
            <person name="Cho Y.-J."/>
            <person name="Cho A."/>
            <person name="Kim O.-S."/>
            <person name="Lee J.-I."/>
        </authorList>
    </citation>
    <scope>NUCLEOTIDE SEQUENCE [LARGE SCALE GENOMIC DNA]</scope>
    <source>
        <strain evidence="3 4">P28004</strain>
    </source>
</reference>
<organism evidence="3 4">
    <name type="scientific">Subtercola boreus</name>
    <dbReference type="NCBI Taxonomy" id="120213"/>
    <lineage>
        <taxon>Bacteria</taxon>
        <taxon>Bacillati</taxon>
        <taxon>Actinomycetota</taxon>
        <taxon>Actinomycetes</taxon>
        <taxon>Micrococcales</taxon>
        <taxon>Microbacteriaceae</taxon>
        <taxon>Subtercola</taxon>
    </lineage>
</organism>
<dbReference type="InterPro" id="IPR046802">
    <property type="entry name" value="OpcA_G6PD_C"/>
</dbReference>
<dbReference type="AlphaFoldDB" id="A0A3E0WDT6"/>
<dbReference type="InterPro" id="IPR046801">
    <property type="entry name" value="OpcA_G6PD_N"/>
</dbReference>
<sequence length="324" mass="34652">MIVDFPDTNTSKISKALVKIREEGGAVALGRVLTLVIRTSLGHEEEAIEAANDASREHPMRVIVVSTDAETDGARTGRGARLDAQIRVGGDAGASEVVLLKAYGAAASDEEGLVTGLLLPDAPVVVWWPGDSPDRASSSSLGRIAQRRITDASNHPNPVESLIRLSQTYAPGDTDFAWTRLTLWRAQLAAVLDQPPFEPVLSVEVQGASDSPSTLLLAAWLGHQLQAPVTYGLTKRANGSSGIHSVRLVRASGAIDLTREIPNVATLVQPNQPTHDLALPRRNLRDCLAEELRRLDPDDLYGEVISVGLAELFETTDVGSQSRA</sequence>
<dbReference type="Pfam" id="PF20171">
    <property type="entry name" value="OpcA_G6PD_C"/>
    <property type="match status" value="1"/>
</dbReference>
<feature type="domain" description="Glucose-6-phosphate dehydrogenase assembly protein OpcA N-terminal" evidence="1">
    <location>
        <begin position="51"/>
        <end position="166"/>
    </location>
</feature>
<dbReference type="InterPro" id="IPR004555">
    <property type="entry name" value="G6PDH_assembly_OpcA"/>
</dbReference>
<evidence type="ECO:0000313" key="3">
    <source>
        <dbReference type="EMBL" id="RFA27603.1"/>
    </source>
</evidence>
<protein>
    <submittedName>
        <fullName evidence="3">OpcA protein</fullName>
    </submittedName>
</protein>
<gene>
    <name evidence="3" type="ORF">B7R25_07730</name>
</gene>
<feature type="domain" description="Glucose-6-phosphate dehydrogenase assembly protein OpcA C-terminal" evidence="2">
    <location>
        <begin position="171"/>
        <end position="304"/>
    </location>
</feature>
<dbReference type="OrthoDB" id="128564at2"/>
<comment type="caution">
    <text evidence="3">The sequence shown here is derived from an EMBL/GenBank/DDBJ whole genome shotgun (WGS) entry which is preliminary data.</text>
</comment>
<dbReference type="RefSeq" id="WP_116418363.1">
    <property type="nucleotide sequence ID" value="NZ_NBXC01000014.1"/>
</dbReference>
<dbReference type="Pfam" id="PF10128">
    <property type="entry name" value="OpcA_G6PD_assem"/>
    <property type="match status" value="1"/>
</dbReference>
<dbReference type="PANTHER" id="PTHR38658:SF1">
    <property type="entry name" value="OXPP CYCLE PROTEIN OPCA-RELATED"/>
    <property type="match status" value="1"/>
</dbReference>
<evidence type="ECO:0000259" key="2">
    <source>
        <dbReference type="Pfam" id="PF20171"/>
    </source>
</evidence>
<dbReference type="Proteomes" id="UP000257080">
    <property type="component" value="Unassembled WGS sequence"/>
</dbReference>